<accession>A0A0V1IJ62</accession>
<gene>
    <name evidence="1" type="ORF">T4B_6295</name>
</gene>
<proteinExistence type="predicted"/>
<evidence type="ECO:0000313" key="1">
    <source>
        <dbReference type="EMBL" id="KRZ22790.1"/>
    </source>
</evidence>
<dbReference type="EMBL" id="JYDS01000163">
    <property type="protein sequence ID" value="KRZ22790.1"/>
    <property type="molecule type" value="Genomic_DNA"/>
</dbReference>
<reference evidence="1 2" key="1">
    <citation type="submission" date="2015-01" db="EMBL/GenBank/DDBJ databases">
        <title>Evolution of Trichinella species and genotypes.</title>
        <authorList>
            <person name="Korhonen P.K."/>
            <person name="Edoardo P."/>
            <person name="Giuseppe L.R."/>
            <person name="Gasser R.B."/>
        </authorList>
    </citation>
    <scope>NUCLEOTIDE SEQUENCE [LARGE SCALE GENOMIC DNA]</scope>
    <source>
        <strain evidence="1">ISS588</strain>
    </source>
</reference>
<sequence>MHQCRQMETISVFGNFSPIWPASIQQVNIHQMDARSDLGCGRSTCEDGCRVAEQLPFQRGDALFSFVAFFSDRSIDELQSPPQTVHLFVQLVQRLVVELLLFEVVVERLVLDHFRFDQQAILAQYFFAFVQQLLVSIRIFFQAFEQVVLGQHEQFSKADAAHAGGSFVFVLVARDVQNAQLTENAAFVQRDEHRDAVFGHHVHHAPLDDVHVLADVTSAEHVVAGAEDLHPQLEHHLRQQAGVAVFEHAGFAQRAHVQGAGHLGAQIQRQQLHNCGLVGRLLLVPEVVEPVENAAPEWRLHFVQFHVPLHTVESVQKLTALHVHADDHDAHVAYERGHDQRAGYDVAHGEHVLAELYWERLLADAGQHQRRPVERQQVVLQQFRIGDLLARAAGSRCRSATAGRPWAVDHRVEHAFRIVHPAVQFQTVCQAHQVVEAGGPVEDQVDDHRQLNCPEEVWKASLGFGHVDKFHQTVGAQQAVEATGRYQR</sequence>
<protein>
    <submittedName>
        <fullName evidence="1">Uncharacterized protein</fullName>
    </submittedName>
</protein>
<comment type="caution">
    <text evidence="1">The sequence shown here is derived from an EMBL/GenBank/DDBJ whole genome shotgun (WGS) entry which is preliminary data.</text>
</comment>
<name>A0A0V1IJ62_TRIPS</name>
<organism evidence="1 2">
    <name type="scientific">Trichinella pseudospiralis</name>
    <name type="common">Parasitic roundworm</name>
    <dbReference type="NCBI Taxonomy" id="6337"/>
    <lineage>
        <taxon>Eukaryota</taxon>
        <taxon>Metazoa</taxon>
        <taxon>Ecdysozoa</taxon>
        <taxon>Nematoda</taxon>
        <taxon>Enoplea</taxon>
        <taxon>Dorylaimia</taxon>
        <taxon>Trichinellida</taxon>
        <taxon>Trichinellidae</taxon>
        <taxon>Trichinella</taxon>
    </lineage>
</organism>
<evidence type="ECO:0000313" key="2">
    <source>
        <dbReference type="Proteomes" id="UP000054805"/>
    </source>
</evidence>
<dbReference type="Proteomes" id="UP000054805">
    <property type="component" value="Unassembled WGS sequence"/>
</dbReference>
<dbReference type="AlphaFoldDB" id="A0A0V1IJ62"/>
<keyword evidence="2" id="KW-1185">Reference proteome</keyword>